<dbReference type="RefSeq" id="WP_296938478.1">
    <property type="nucleotide sequence ID" value="NZ_LT599032.1"/>
</dbReference>
<dbReference type="AlphaFoldDB" id="A0A212IYU5"/>
<dbReference type="PROSITE" id="PS50977">
    <property type="entry name" value="HTH_TETR_2"/>
    <property type="match status" value="1"/>
</dbReference>
<evidence type="ECO:0000259" key="5">
    <source>
        <dbReference type="PROSITE" id="PS50977"/>
    </source>
</evidence>
<feature type="domain" description="HTH tetR-type" evidence="5">
    <location>
        <begin position="2"/>
        <end position="62"/>
    </location>
</feature>
<dbReference type="SUPFAM" id="SSF46689">
    <property type="entry name" value="Homeodomain-like"/>
    <property type="match status" value="1"/>
</dbReference>
<dbReference type="InterPro" id="IPR001647">
    <property type="entry name" value="HTH_TetR"/>
</dbReference>
<reference evidence="6" key="1">
    <citation type="submission" date="2016-04" db="EMBL/GenBank/DDBJ databases">
        <authorList>
            <person name="Evans L.H."/>
            <person name="Alamgir A."/>
            <person name="Owens N."/>
            <person name="Weber N.D."/>
            <person name="Virtaneva K."/>
            <person name="Barbian K."/>
            <person name="Babar A."/>
            <person name="Rosenke K."/>
        </authorList>
    </citation>
    <scope>NUCLEOTIDE SEQUENCE</scope>
    <source>
        <strain evidence="6">86-1</strain>
    </source>
</reference>
<keyword evidence="2 4" id="KW-0238">DNA-binding</keyword>
<organism evidence="6">
    <name type="scientific">uncultured Dysgonomonas sp</name>
    <dbReference type="NCBI Taxonomy" id="206096"/>
    <lineage>
        <taxon>Bacteria</taxon>
        <taxon>Pseudomonadati</taxon>
        <taxon>Bacteroidota</taxon>
        <taxon>Bacteroidia</taxon>
        <taxon>Bacteroidales</taxon>
        <taxon>Dysgonomonadaceae</taxon>
        <taxon>Dysgonomonas</taxon>
        <taxon>environmental samples</taxon>
    </lineage>
</organism>
<evidence type="ECO:0000256" key="4">
    <source>
        <dbReference type="PROSITE-ProRule" id="PRU00335"/>
    </source>
</evidence>
<keyword evidence="1" id="KW-0805">Transcription regulation</keyword>
<evidence type="ECO:0000256" key="2">
    <source>
        <dbReference type="ARBA" id="ARBA00023125"/>
    </source>
</evidence>
<feature type="DNA-binding region" description="H-T-H motif" evidence="4">
    <location>
        <begin position="25"/>
        <end position="44"/>
    </location>
</feature>
<name>A0A212IYU5_9BACT</name>
<dbReference type="PANTHER" id="PTHR47506:SF6">
    <property type="entry name" value="HTH-TYPE TRANSCRIPTIONAL REPRESSOR NEMR"/>
    <property type="match status" value="1"/>
</dbReference>
<evidence type="ECO:0000256" key="1">
    <source>
        <dbReference type="ARBA" id="ARBA00023015"/>
    </source>
</evidence>
<dbReference type="InterPro" id="IPR009057">
    <property type="entry name" value="Homeodomain-like_sf"/>
</dbReference>
<proteinExistence type="predicted"/>
<dbReference type="Gene3D" id="1.10.357.10">
    <property type="entry name" value="Tetracycline Repressor, domain 2"/>
    <property type="match status" value="1"/>
</dbReference>
<dbReference type="PRINTS" id="PR00455">
    <property type="entry name" value="HTHTETR"/>
</dbReference>
<protein>
    <recommendedName>
        <fullName evidence="5">HTH tetR-type domain-containing protein</fullName>
    </recommendedName>
</protein>
<dbReference type="EMBL" id="FLUM01000001">
    <property type="protein sequence ID" value="SBV92337.1"/>
    <property type="molecule type" value="Genomic_DNA"/>
</dbReference>
<evidence type="ECO:0000313" key="6">
    <source>
        <dbReference type="EMBL" id="SBV92337.1"/>
    </source>
</evidence>
<dbReference type="PANTHER" id="PTHR47506">
    <property type="entry name" value="TRANSCRIPTIONAL REGULATORY PROTEIN"/>
    <property type="match status" value="1"/>
</dbReference>
<dbReference type="Pfam" id="PF00440">
    <property type="entry name" value="TetR_N"/>
    <property type="match status" value="1"/>
</dbReference>
<gene>
    <name evidence="6" type="ORF">KL86DYS1_10584</name>
</gene>
<keyword evidence="3" id="KW-0804">Transcription</keyword>
<dbReference type="GO" id="GO:0003677">
    <property type="term" value="F:DNA binding"/>
    <property type="evidence" value="ECO:0007669"/>
    <property type="project" value="UniProtKB-UniRule"/>
</dbReference>
<evidence type="ECO:0000256" key="3">
    <source>
        <dbReference type="ARBA" id="ARBA00023163"/>
    </source>
</evidence>
<sequence length="204" mass="24178">MKYSREYILRRAFDVFMNKGYDSASIFVLQEELGMSRGAMYRYFKNKEELFFAVIDEYFFKIFDKMLNGIKGDITLPELIEAMHRRQKTVTNAFMRAGVTHTVFLNYTALIIQAAKHYPDFVNRFRFIYGRLIDHWRNALLKSIEIKEVRADIDVEIMCILFNNTGVKETSDQACDESQFVTNVVKDMERRKEVMDYLYCLIKA</sequence>
<accession>A0A212IYU5</accession>